<gene>
    <name evidence="2" type="ORF">DAPPUDRAFT_116230</name>
</gene>
<evidence type="ECO:0000313" key="2">
    <source>
        <dbReference type="EMBL" id="EFX66547.1"/>
    </source>
</evidence>
<protein>
    <submittedName>
        <fullName evidence="2">Uncharacterized protein</fullName>
    </submittedName>
</protein>
<dbReference type="Proteomes" id="UP000000305">
    <property type="component" value="Unassembled WGS sequence"/>
</dbReference>
<dbReference type="AlphaFoldDB" id="E9HNY9"/>
<name>E9HNY9_DAPPU</name>
<feature type="region of interest" description="Disordered" evidence="1">
    <location>
        <begin position="75"/>
        <end position="243"/>
    </location>
</feature>
<feature type="compositionally biased region" description="Low complexity" evidence="1">
    <location>
        <begin position="172"/>
        <end position="182"/>
    </location>
</feature>
<evidence type="ECO:0000256" key="1">
    <source>
        <dbReference type="SAM" id="MobiDB-lite"/>
    </source>
</evidence>
<feature type="compositionally biased region" description="Polar residues" evidence="1">
    <location>
        <begin position="129"/>
        <end position="147"/>
    </location>
</feature>
<sequence>MDSNFNPVLIEGQLTHGEEAIQFCRIDFEISALKGMNLADLKSLVWGHICADHPTEKPSIFFVPYLNIKCHRRQETKKSRGAADRTGQRGNTYDNNPLRTGGCKTHGARLGRGYLPGANTGTNKHRENFGQTPYGTLPTTQKVSSPLPSTPRRPKRPTQDELIRNLTQEGQTLRPVLTRLPTPLSPPKEKEPKGKSLRKKSTTDPKTSQPTPSTSVETQKEKRSSSPFAGSASSQARRRNRVL</sequence>
<reference evidence="2 3" key="1">
    <citation type="journal article" date="2011" name="Science">
        <title>The ecoresponsive genome of Daphnia pulex.</title>
        <authorList>
            <person name="Colbourne J.K."/>
            <person name="Pfrender M.E."/>
            <person name="Gilbert D."/>
            <person name="Thomas W.K."/>
            <person name="Tucker A."/>
            <person name="Oakley T.H."/>
            <person name="Tokishita S."/>
            <person name="Aerts A."/>
            <person name="Arnold G.J."/>
            <person name="Basu M.K."/>
            <person name="Bauer D.J."/>
            <person name="Caceres C.E."/>
            <person name="Carmel L."/>
            <person name="Casola C."/>
            <person name="Choi J.H."/>
            <person name="Detter J.C."/>
            <person name="Dong Q."/>
            <person name="Dusheyko S."/>
            <person name="Eads B.D."/>
            <person name="Frohlich T."/>
            <person name="Geiler-Samerotte K.A."/>
            <person name="Gerlach D."/>
            <person name="Hatcher P."/>
            <person name="Jogdeo S."/>
            <person name="Krijgsveld J."/>
            <person name="Kriventseva E.V."/>
            <person name="Kultz D."/>
            <person name="Laforsch C."/>
            <person name="Lindquist E."/>
            <person name="Lopez J."/>
            <person name="Manak J.R."/>
            <person name="Muller J."/>
            <person name="Pangilinan J."/>
            <person name="Patwardhan R.P."/>
            <person name="Pitluck S."/>
            <person name="Pritham E.J."/>
            <person name="Rechtsteiner A."/>
            <person name="Rho M."/>
            <person name="Rogozin I.B."/>
            <person name="Sakarya O."/>
            <person name="Salamov A."/>
            <person name="Schaack S."/>
            <person name="Shapiro H."/>
            <person name="Shiga Y."/>
            <person name="Skalitzky C."/>
            <person name="Smith Z."/>
            <person name="Souvorov A."/>
            <person name="Sung W."/>
            <person name="Tang Z."/>
            <person name="Tsuchiya D."/>
            <person name="Tu H."/>
            <person name="Vos H."/>
            <person name="Wang M."/>
            <person name="Wolf Y.I."/>
            <person name="Yamagata H."/>
            <person name="Yamada T."/>
            <person name="Ye Y."/>
            <person name="Shaw J.R."/>
            <person name="Andrews J."/>
            <person name="Crease T.J."/>
            <person name="Tang H."/>
            <person name="Lucas S.M."/>
            <person name="Robertson H.M."/>
            <person name="Bork P."/>
            <person name="Koonin E.V."/>
            <person name="Zdobnov E.M."/>
            <person name="Grigoriev I.V."/>
            <person name="Lynch M."/>
            <person name="Boore J.L."/>
        </authorList>
    </citation>
    <scope>NUCLEOTIDE SEQUENCE [LARGE SCALE GENOMIC DNA]</scope>
</reference>
<keyword evidence="3" id="KW-1185">Reference proteome</keyword>
<dbReference type="EMBL" id="GL732700">
    <property type="protein sequence ID" value="EFX66547.1"/>
    <property type="molecule type" value="Genomic_DNA"/>
</dbReference>
<feature type="compositionally biased region" description="Low complexity" evidence="1">
    <location>
        <begin position="225"/>
        <end position="235"/>
    </location>
</feature>
<dbReference type="InParanoid" id="E9HNY9"/>
<proteinExistence type="predicted"/>
<organism evidence="2 3">
    <name type="scientific">Daphnia pulex</name>
    <name type="common">Water flea</name>
    <dbReference type="NCBI Taxonomy" id="6669"/>
    <lineage>
        <taxon>Eukaryota</taxon>
        <taxon>Metazoa</taxon>
        <taxon>Ecdysozoa</taxon>
        <taxon>Arthropoda</taxon>
        <taxon>Crustacea</taxon>
        <taxon>Branchiopoda</taxon>
        <taxon>Diplostraca</taxon>
        <taxon>Cladocera</taxon>
        <taxon>Anomopoda</taxon>
        <taxon>Daphniidae</taxon>
        <taxon>Daphnia</taxon>
    </lineage>
</organism>
<dbReference type="HOGENOM" id="CLU_1143540_0_0_1"/>
<dbReference type="KEGG" id="dpx:DAPPUDRAFT_116230"/>
<accession>E9HNY9</accession>
<feature type="compositionally biased region" description="Basic and acidic residues" evidence="1">
    <location>
        <begin position="76"/>
        <end position="87"/>
    </location>
</feature>
<evidence type="ECO:0000313" key="3">
    <source>
        <dbReference type="Proteomes" id="UP000000305"/>
    </source>
</evidence>
<feature type="compositionally biased region" description="Polar residues" evidence="1">
    <location>
        <begin position="204"/>
        <end position="217"/>
    </location>
</feature>
<feature type="compositionally biased region" description="Polar residues" evidence="1">
    <location>
        <begin position="88"/>
        <end position="98"/>
    </location>
</feature>